<accession>A0A348AK04</accession>
<dbReference type="InterPro" id="IPR036390">
    <property type="entry name" value="WH_DNA-bd_sf"/>
</dbReference>
<dbReference type="InterPro" id="IPR005149">
    <property type="entry name" value="Tscrpt_reg_PadR_N"/>
</dbReference>
<dbReference type="Pfam" id="PF03551">
    <property type="entry name" value="PadR"/>
    <property type="match status" value="1"/>
</dbReference>
<evidence type="ECO:0000313" key="3">
    <source>
        <dbReference type="Proteomes" id="UP000276437"/>
    </source>
</evidence>
<dbReference type="RefSeq" id="WP_324332422.1">
    <property type="nucleotide sequence ID" value="NZ_DAINIT010000019.1"/>
</dbReference>
<dbReference type="KEGG" id="mana:MAMMFC1_02086"/>
<feature type="domain" description="Transcription regulator PadR N-terminal" evidence="1">
    <location>
        <begin position="45"/>
        <end position="112"/>
    </location>
</feature>
<dbReference type="EMBL" id="AP018449">
    <property type="protein sequence ID" value="BBB91402.1"/>
    <property type="molecule type" value="Genomic_DNA"/>
</dbReference>
<reference evidence="2 3" key="1">
    <citation type="journal article" date="2018" name="Int. J. Syst. Evol. Microbiol.">
        <title>Methylomusa anaerophila gen. nov., sp. nov., an anaerobic methanol-utilizing bacterium isolated from a microbial fuel cell.</title>
        <authorList>
            <person name="Amano N."/>
            <person name="Yamamuro A."/>
            <person name="Miyahara M."/>
            <person name="Kouzuma A."/>
            <person name="Abe T."/>
            <person name="Watanabe K."/>
        </authorList>
    </citation>
    <scope>NUCLEOTIDE SEQUENCE [LARGE SCALE GENOMIC DNA]</scope>
    <source>
        <strain evidence="2 3">MMFC1</strain>
    </source>
</reference>
<protein>
    <submittedName>
        <fullName evidence="2">Lineage-specific thermal regulator protein</fullName>
    </submittedName>
</protein>
<name>A0A348AK04_9FIRM</name>
<evidence type="ECO:0000259" key="1">
    <source>
        <dbReference type="Pfam" id="PF03551"/>
    </source>
</evidence>
<dbReference type="InterPro" id="IPR036388">
    <property type="entry name" value="WH-like_DNA-bd_sf"/>
</dbReference>
<proteinExistence type="predicted"/>
<dbReference type="AlphaFoldDB" id="A0A348AK04"/>
<dbReference type="PANTHER" id="PTHR43252:SF7">
    <property type="entry name" value="TRANSCRIPTIONAL REGULATOR YQJI"/>
    <property type="match status" value="1"/>
</dbReference>
<organism evidence="2 3">
    <name type="scientific">Methylomusa anaerophila</name>
    <dbReference type="NCBI Taxonomy" id="1930071"/>
    <lineage>
        <taxon>Bacteria</taxon>
        <taxon>Bacillati</taxon>
        <taxon>Bacillota</taxon>
        <taxon>Negativicutes</taxon>
        <taxon>Selenomonadales</taxon>
        <taxon>Sporomusaceae</taxon>
        <taxon>Methylomusa</taxon>
    </lineage>
</organism>
<evidence type="ECO:0000313" key="2">
    <source>
        <dbReference type="EMBL" id="BBB91402.1"/>
    </source>
</evidence>
<dbReference type="SUPFAM" id="SSF46785">
    <property type="entry name" value="Winged helix' DNA-binding domain"/>
    <property type="match status" value="1"/>
</dbReference>
<dbReference type="PANTHER" id="PTHR43252">
    <property type="entry name" value="TRANSCRIPTIONAL REGULATOR YQJI"/>
    <property type="match status" value="1"/>
</dbReference>
<dbReference type="Proteomes" id="UP000276437">
    <property type="component" value="Chromosome"/>
</dbReference>
<sequence length="144" mass="16744">MLLTHKPKVDIINNDKFNKFSEGIFLASRTDDCLSFMRLVLGIYILKILQQEPAHGNKLAEEIRQRTQNAYTPNTNALYPLLRRMEEKGYIVGEWDSPVRRNKRIYTITAAGLGRIPALETMLAERLKHLEWKISVLREDLLPH</sequence>
<dbReference type="Gene3D" id="1.10.10.10">
    <property type="entry name" value="Winged helix-like DNA-binding domain superfamily/Winged helix DNA-binding domain"/>
    <property type="match status" value="1"/>
</dbReference>
<gene>
    <name evidence="2" type="ORF">MAMMFC1_02086</name>
</gene>
<keyword evidence="3" id="KW-1185">Reference proteome</keyword>